<gene>
    <name evidence="1" type="ORF">FEF26_04055</name>
</gene>
<evidence type="ECO:0008006" key="3">
    <source>
        <dbReference type="Google" id="ProtNLM"/>
    </source>
</evidence>
<accession>A0A5R9BE79</accession>
<keyword evidence="2" id="KW-1185">Reference proteome</keyword>
<name>A0A5R9BE79_9MICC</name>
<protein>
    <recommendedName>
        <fullName evidence="3">ApeA N-terminal domain-containing protein</fullName>
    </recommendedName>
</protein>
<dbReference type="EMBL" id="VAVZ01000008">
    <property type="protein sequence ID" value="TLP98579.1"/>
    <property type="molecule type" value="Genomic_DNA"/>
</dbReference>
<evidence type="ECO:0000313" key="1">
    <source>
        <dbReference type="EMBL" id="TLP98579.1"/>
    </source>
</evidence>
<dbReference type="RefSeq" id="WP_138252268.1">
    <property type="nucleotide sequence ID" value="NZ_VAVZ01000008.1"/>
</dbReference>
<evidence type="ECO:0000313" key="2">
    <source>
        <dbReference type="Proteomes" id="UP000310458"/>
    </source>
</evidence>
<organism evidence="1 2">
    <name type="scientific">Nesterenkonia salmonea</name>
    <dbReference type="NCBI Taxonomy" id="1804987"/>
    <lineage>
        <taxon>Bacteria</taxon>
        <taxon>Bacillati</taxon>
        <taxon>Actinomycetota</taxon>
        <taxon>Actinomycetes</taxon>
        <taxon>Micrococcales</taxon>
        <taxon>Micrococcaceae</taxon>
        <taxon>Nesterenkonia</taxon>
    </lineage>
</organism>
<reference evidence="1 2" key="1">
    <citation type="submission" date="2019-05" db="EMBL/GenBank/DDBJ databases">
        <title>Nesterenkonia sp. GY074 isolated from the Southern Atlantic Ocean.</title>
        <authorList>
            <person name="Zhang G."/>
        </authorList>
    </citation>
    <scope>NUCLEOTIDE SEQUENCE [LARGE SCALE GENOMIC DNA]</scope>
    <source>
        <strain evidence="1 2">GY074</strain>
    </source>
</reference>
<proteinExistence type="predicted"/>
<comment type="caution">
    <text evidence="1">The sequence shown here is derived from an EMBL/GenBank/DDBJ whole genome shotgun (WGS) entry which is preliminary data.</text>
</comment>
<sequence>MSSVIKISKDRADEVSFRLALPSPKVLAQGHNMWLGGSARFSDVLPKDSPLPSECITISLEHLAPESRTNSRKSDQVLITISAARPLSRSHIKALALAVIELALICGSPPARIQETSISCTAVQGENSSINSWEQAALPGLGEASVWHGYEGAPAISSQFHELLQPWFGFRRQFPSARRLIGDTAFSGHMSAEGRALILLRAIEVMFNVTHGVSAPDRKGATLRRKLSVMAQRAQHFSVNQSDVGVVPRVADLAEGPAIDRILDLHDELVSSSGSMRLKRGKLEMISLHLCEILRHCAFGELFVLQTQRSSEEI</sequence>
<dbReference type="AlphaFoldDB" id="A0A5R9BE79"/>
<dbReference type="Proteomes" id="UP000310458">
    <property type="component" value="Unassembled WGS sequence"/>
</dbReference>